<dbReference type="InterPro" id="IPR009057">
    <property type="entry name" value="Homeodomain-like_sf"/>
</dbReference>
<dbReference type="Pfam" id="PF00440">
    <property type="entry name" value="TetR_N"/>
    <property type="match status" value="1"/>
</dbReference>
<feature type="domain" description="HTH tetR-type" evidence="6">
    <location>
        <begin position="14"/>
        <end position="73"/>
    </location>
</feature>
<gene>
    <name evidence="7" type="ORF">Ga0074812_10369</name>
</gene>
<dbReference type="InterPro" id="IPR050109">
    <property type="entry name" value="HTH-type_TetR-like_transc_reg"/>
</dbReference>
<dbReference type="SUPFAM" id="SSF46689">
    <property type="entry name" value="Homeodomain-like"/>
    <property type="match status" value="1"/>
</dbReference>
<proteinExistence type="predicted"/>
<evidence type="ECO:0000256" key="5">
    <source>
        <dbReference type="SAM" id="MobiDB-lite"/>
    </source>
</evidence>
<keyword evidence="2 4" id="KW-0238">DNA-binding</keyword>
<dbReference type="InterPro" id="IPR049445">
    <property type="entry name" value="TetR_SbtR-like_C"/>
</dbReference>
<dbReference type="RefSeq" id="WP_091272234.1">
    <property type="nucleotide sequence ID" value="NZ_FAOZ01000003.1"/>
</dbReference>
<reference evidence="8" key="1">
    <citation type="submission" date="2015-11" db="EMBL/GenBank/DDBJ databases">
        <authorList>
            <person name="Varghese N."/>
        </authorList>
    </citation>
    <scope>NUCLEOTIDE SEQUENCE [LARGE SCALE GENOMIC DNA]</scope>
    <source>
        <strain evidence="8">DSM 45899</strain>
    </source>
</reference>
<dbReference type="GO" id="GO:0003700">
    <property type="term" value="F:DNA-binding transcription factor activity"/>
    <property type="evidence" value="ECO:0007669"/>
    <property type="project" value="TreeGrafter"/>
</dbReference>
<protein>
    <submittedName>
        <fullName evidence="7">DNA-binding transcriptional regulator, AcrR family</fullName>
    </submittedName>
</protein>
<keyword evidence="1" id="KW-0805">Transcription regulation</keyword>
<feature type="DNA-binding region" description="H-T-H motif" evidence="4">
    <location>
        <begin position="36"/>
        <end position="55"/>
    </location>
</feature>
<evidence type="ECO:0000259" key="6">
    <source>
        <dbReference type="PROSITE" id="PS50977"/>
    </source>
</evidence>
<evidence type="ECO:0000256" key="3">
    <source>
        <dbReference type="ARBA" id="ARBA00023163"/>
    </source>
</evidence>
<dbReference type="Pfam" id="PF21597">
    <property type="entry name" value="TetR_C_43"/>
    <property type="match status" value="1"/>
</dbReference>
<dbReference type="PROSITE" id="PS50977">
    <property type="entry name" value="HTH_TETR_2"/>
    <property type="match status" value="1"/>
</dbReference>
<organism evidence="7 8">
    <name type="scientific">Parafrankia irregularis</name>
    <dbReference type="NCBI Taxonomy" id="795642"/>
    <lineage>
        <taxon>Bacteria</taxon>
        <taxon>Bacillati</taxon>
        <taxon>Actinomycetota</taxon>
        <taxon>Actinomycetes</taxon>
        <taxon>Frankiales</taxon>
        <taxon>Frankiaceae</taxon>
        <taxon>Parafrankia</taxon>
    </lineage>
</organism>
<evidence type="ECO:0000256" key="2">
    <source>
        <dbReference type="ARBA" id="ARBA00023125"/>
    </source>
</evidence>
<dbReference type="AlphaFoldDB" id="A0A0S4QGK5"/>
<evidence type="ECO:0000256" key="4">
    <source>
        <dbReference type="PROSITE-ProRule" id="PRU00335"/>
    </source>
</evidence>
<dbReference type="PANTHER" id="PTHR30055:SF234">
    <property type="entry name" value="HTH-TYPE TRANSCRIPTIONAL REGULATOR BETI"/>
    <property type="match status" value="1"/>
</dbReference>
<evidence type="ECO:0000313" key="7">
    <source>
        <dbReference type="EMBL" id="CUU54579.1"/>
    </source>
</evidence>
<sequence>MTAASPVRLRADARRNRGKIISAAVAAFAEDGPNLPMEEIARLAGVGVGTLYRHFPDRQSLVLAVVEDSLAAMLARAHAAVEVGPRAWDALIAVLGGSPELRFALRTPSLFQAAITEAIRTDPRVGRIRRELIELIEELVEAAKREGTLRPDVGAGDVTHLFAVLLHESHRMPGEVADLVYERAREIVLDGLRARPGGLPGRAQTVLDVTADRPRPPSLPPRPDERPAVDR</sequence>
<dbReference type="Proteomes" id="UP000198802">
    <property type="component" value="Unassembled WGS sequence"/>
</dbReference>
<keyword evidence="8" id="KW-1185">Reference proteome</keyword>
<name>A0A0S4QGK5_9ACTN</name>
<keyword evidence="3" id="KW-0804">Transcription</keyword>
<dbReference type="InterPro" id="IPR001647">
    <property type="entry name" value="HTH_TetR"/>
</dbReference>
<dbReference type="GO" id="GO:0000976">
    <property type="term" value="F:transcription cis-regulatory region binding"/>
    <property type="evidence" value="ECO:0007669"/>
    <property type="project" value="TreeGrafter"/>
</dbReference>
<dbReference type="Gene3D" id="1.10.357.10">
    <property type="entry name" value="Tetracycline Repressor, domain 2"/>
    <property type="match status" value="1"/>
</dbReference>
<feature type="compositionally biased region" description="Basic and acidic residues" evidence="5">
    <location>
        <begin position="222"/>
        <end position="231"/>
    </location>
</feature>
<evidence type="ECO:0000256" key="1">
    <source>
        <dbReference type="ARBA" id="ARBA00023015"/>
    </source>
</evidence>
<accession>A0A0S4QGK5</accession>
<feature type="region of interest" description="Disordered" evidence="5">
    <location>
        <begin position="199"/>
        <end position="231"/>
    </location>
</feature>
<dbReference type="SUPFAM" id="SSF48498">
    <property type="entry name" value="Tetracyclin repressor-like, C-terminal domain"/>
    <property type="match status" value="1"/>
</dbReference>
<evidence type="ECO:0000313" key="8">
    <source>
        <dbReference type="Proteomes" id="UP000198802"/>
    </source>
</evidence>
<dbReference type="PRINTS" id="PR00455">
    <property type="entry name" value="HTHTETR"/>
</dbReference>
<dbReference type="EMBL" id="FAOZ01000003">
    <property type="protein sequence ID" value="CUU54579.1"/>
    <property type="molecule type" value="Genomic_DNA"/>
</dbReference>
<dbReference type="InterPro" id="IPR036271">
    <property type="entry name" value="Tet_transcr_reg_TetR-rel_C_sf"/>
</dbReference>
<dbReference type="PANTHER" id="PTHR30055">
    <property type="entry name" value="HTH-TYPE TRANSCRIPTIONAL REGULATOR RUTR"/>
    <property type="match status" value="1"/>
</dbReference>